<feature type="domain" description="Thioredoxin" evidence="5">
    <location>
        <begin position="40"/>
        <end position="202"/>
    </location>
</feature>
<keyword evidence="4" id="KW-1015">Disulfide bond</keyword>
<organism evidence="6 7">
    <name type="scientific">Vitreoscilla filiformis</name>
    <dbReference type="NCBI Taxonomy" id="63"/>
    <lineage>
        <taxon>Bacteria</taxon>
        <taxon>Pseudomonadati</taxon>
        <taxon>Pseudomonadota</taxon>
        <taxon>Betaproteobacteria</taxon>
        <taxon>Neisseriales</taxon>
        <taxon>Neisseriaceae</taxon>
        <taxon>Vitreoscilla</taxon>
    </lineage>
</organism>
<dbReference type="CDD" id="cd02968">
    <property type="entry name" value="SCO"/>
    <property type="match status" value="1"/>
</dbReference>
<dbReference type="InterPro" id="IPR036249">
    <property type="entry name" value="Thioredoxin-like_sf"/>
</dbReference>
<dbReference type="EMBL" id="CP022423">
    <property type="protein sequence ID" value="ASM76122.1"/>
    <property type="molecule type" value="Genomic_DNA"/>
</dbReference>
<protein>
    <submittedName>
        <fullName evidence="6">Photosynthetic protein synthase I</fullName>
    </submittedName>
</protein>
<dbReference type="PROSITE" id="PS51257">
    <property type="entry name" value="PROKAR_LIPOPROTEIN"/>
    <property type="match status" value="1"/>
</dbReference>
<dbReference type="PANTHER" id="PTHR12151:SF25">
    <property type="entry name" value="LINALOOL DEHYDRATASE_ISOMERASE DOMAIN-CONTAINING PROTEIN"/>
    <property type="match status" value="1"/>
</dbReference>
<dbReference type="OrthoDB" id="9790194at2"/>
<dbReference type="PANTHER" id="PTHR12151">
    <property type="entry name" value="ELECTRON TRANSPORT PROTIN SCO1/SENC FAMILY MEMBER"/>
    <property type="match status" value="1"/>
</dbReference>
<evidence type="ECO:0000256" key="4">
    <source>
        <dbReference type="PIRSR" id="PIRSR603782-2"/>
    </source>
</evidence>
<reference evidence="6 7" key="1">
    <citation type="submission" date="2017-07" db="EMBL/GenBank/DDBJ databases">
        <title>Complete Genome Sequence of the cosmetic ferment Vitreoscilla filiformis (ATCC15551).</title>
        <authorList>
            <person name="Contreras S."/>
            <person name="Sagory-Zalkind P."/>
            <person name="Blanquart H."/>
            <person name="Iltis A."/>
            <person name="Morand S.C."/>
        </authorList>
    </citation>
    <scope>NUCLEOTIDE SEQUENCE [LARGE SCALE GENOMIC DNA]</scope>
    <source>
        <strain evidence="6 7">ATCC 15551</strain>
    </source>
</reference>
<evidence type="ECO:0000256" key="3">
    <source>
        <dbReference type="PIRSR" id="PIRSR603782-1"/>
    </source>
</evidence>
<dbReference type="InterPro" id="IPR003782">
    <property type="entry name" value="SCO1/SenC"/>
</dbReference>
<evidence type="ECO:0000313" key="6">
    <source>
        <dbReference type="EMBL" id="ASM76122.1"/>
    </source>
</evidence>
<keyword evidence="3" id="KW-0479">Metal-binding</keyword>
<dbReference type="Gene3D" id="3.40.30.10">
    <property type="entry name" value="Glutaredoxin"/>
    <property type="match status" value="1"/>
</dbReference>
<dbReference type="FunFam" id="3.40.30.10:FF:000013">
    <property type="entry name" value="Blast:Protein SCO1 homolog, mitochondrial"/>
    <property type="match status" value="1"/>
</dbReference>
<keyword evidence="2 3" id="KW-0186">Copper</keyword>
<dbReference type="RefSeq" id="WP_089415533.1">
    <property type="nucleotide sequence ID" value="NZ_CP022423.1"/>
</dbReference>
<feature type="binding site" evidence="3">
    <location>
        <position position="167"/>
    </location>
    <ligand>
        <name>Cu cation</name>
        <dbReference type="ChEBI" id="CHEBI:23378"/>
    </ligand>
</feature>
<dbReference type="Pfam" id="PF02630">
    <property type="entry name" value="SCO1-SenC"/>
    <property type="match status" value="1"/>
</dbReference>
<evidence type="ECO:0000313" key="7">
    <source>
        <dbReference type="Proteomes" id="UP000199729"/>
    </source>
</evidence>
<feature type="binding site" evidence="3">
    <location>
        <position position="78"/>
    </location>
    <ligand>
        <name>Cu cation</name>
        <dbReference type="ChEBI" id="CHEBI:23378"/>
    </ligand>
</feature>
<gene>
    <name evidence="6" type="ORF">VITFI_CDS0343</name>
</gene>
<sequence>MQHLLTRRHLLAVAGTAALSGCDKLGLGGTPQPAFKGLNITGADYARRLSLPDQNGQPRTLADFKGKVAVVFFGYTQCPDVCPTTLMELATVKRDLGAQGALVQPVFVSVDPERDTRELLKAYMANFGPDFLGLSGDAAQTQAVAKEFKIYYAKVPSKTSGNYTVDHTAGSYLFDKQGQVRVFSRYGSGAEALAHDLKLLLAEP</sequence>
<feature type="binding site" evidence="3">
    <location>
        <position position="82"/>
    </location>
    <ligand>
        <name>Cu cation</name>
        <dbReference type="ChEBI" id="CHEBI:23378"/>
    </ligand>
</feature>
<dbReference type="InterPro" id="IPR013766">
    <property type="entry name" value="Thioredoxin_domain"/>
</dbReference>
<dbReference type="KEGG" id="vff:VITFI_CDS0343"/>
<dbReference type="Proteomes" id="UP000199729">
    <property type="component" value="Chromosome"/>
</dbReference>
<dbReference type="GO" id="GO:0046872">
    <property type="term" value="F:metal ion binding"/>
    <property type="evidence" value="ECO:0007669"/>
    <property type="project" value="UniProtKB-KW"/>
</dbReference>
<comment type="similarity">
    <text evidence="1">Belongs to the SCO1/2 family.</text>
</comment>
<evidence type="ECO:0000256" key="2">
    <source>
        <dbReference type="ARBA" id="ARBA00023008"/>
    </source>
</evidence>
<evidence type="ECO:0000259" key="5">
    <source>
        <dbReference type="PROSITE" id="PS51352"/>
    </source>
</evidence>
<evidence type="ECO:0000256" key="1">
    <source>
        <dbReference type="ARBA" id="ARBA00010996"/>
    </source>
</evidence>
<dbReference type="SUPFAM" id="SSF52833">
    <property type="entry name" value="Thioredoxin-like"/>
    <property type="match status" value="1"/>
</dbReference>
<dbReference type="PROSITE" id="PS51352">
    <property type="entry name" value="THIOREDOXIN_2"/>
    <property type="match status" value="1"/>
</dbReference>
<feature type="disulfide bond" description="Redox-active" evidence="4">
    <location>
        <begin position="78"/>
        <end position="82"/>
    </location>
</feature>
<proteinExistence type="inferred from homology"/>
<name>A0A221KAT7_VITFI</name>
<dbReference type="AlphaFoldDB" id="A0A221KAT7"/>
<accession>A0A221KAT7</accession>
<keyword evidence="7" id="KW-1185">Reference proteome</keyword>